<name>A0A0F4ZGP1_9PEZI</name>
<dbReference type="Pfam" id="PF25151">
    <property type="entry name" value="TPR_Trm732_C"/>
    <property type="match status" value="1"/>
</dbReference>
<evidence type="ECO:0000313" key="8">
    <source>
        <dbReference type="Proteomes" id="UP000033483"/>
    </source>
</evidence>
<evidence type="ECO:0000313" key="7">
    <source>
        <dbReference type="EMBL" id="KKA29774.1"/>
    </source>
</evidence>
<dbReference type="Gene3D" id="1.25.10.10">
    <property type="entry name" value="Leucine-rich Repeat Variant"/>
    <property type="match status" value="1"/>
</dbReference>
<dbReference type="SUPFAM" id="SSF48371">
    <property type="entry name" value="ARM repeat"/>
    <property type="match status" value="2"/>
</dbReference>
<feature type="domain" description="DUF2428" evidence="4">
    <location>
        <begin position="672"/>
        <end position="912"/>
    </location>
</feature>
<keyword evidence="8" id="KW-1185">Reference proteome</keyword>
<dbReference type="InterPro" id="IPR011989">
    <property type="entry name" value="ARM-like"/>
</dbReference>
<dbReference type="PANTHER" id="PTHR14387:SF0">
    <property type="entry name" value="DUF2428 DOMAIN-CONTAINING PROTEIN"/>
    <property type="match status" value="1"/>
</dbReference>
<dbReference type="InterPro" id="IPR051954">
    <property type="entry name" value="tRNA_methyltransferase_THADA"/>
</dbReference>
<comment type="similarity">
    <text evidence="1">Belongs to the THADA family.</text>
</comment>
<dbReference type="GO" id="GO:0005829">
    <property type="term" value="C:cytosol"/>
    <property type="evidence" value="ECO:0007669"/>
    <property type="project" value="TreeGrafter"/>
</dbReference>
<dbReference type="Pfam" id="PF26523">
    <property type="entry name" value="Trm732_C"/>
    <property type="match status" value="1"/>
</dbReference>
<keyword evidence="2" id="KW-0819">tRNA processing</keyword>
<dbReference type="GO" id="GO:0030488">
    <property type="term" value="P:tRNA methylation"/>
    <property type="evidence" value="ECO:0007669"/>
    <property type="project" value="TreeGrafter"/>
</dbReference>
<evidence type="ECO:0000256" key="2">
    <source>
        <dbReference type="ARBA" id="ARBA00022694"/>
    </source>
</evidence>
<dbReference type="Proteomes" id="UP000033483">
    <property type="component" value="Unassembled WGS sequence"/>
</dbReference>
<accession>A0A0F4ZGP1</accession>
<dbReference type="EMBL" id="LAEV01000697">
    <property type="protein sequence ID" value="KKA29774.1"/>
    <property type="molecule type" value="Genomic_DNA"/>
</dbReference>
<evidence type="ECO:0000259" key="6">
    <source>
        <dbReference type="Pfam" id="PF25151"/>
    </source>
</evidence>
<proteinExistence type="inferred from homology"/>
<feature type="compositionally biased region" description="Basic and acidic residues" evidence="3">
    <location>
        <begin position="433"/>
        <end position="442"/>
    </location>
</feature>
<dbReference type="InterPro" id="IPR056842">
    <property type="entry name" value="THADA-like_TPR_C"/>
</dbReference>
<evidence type="ECO:0000256" key="1">
    <source>
        <dbReference type="ARBA" id="ARBA00010409"/>
    </source>
</evidence>
<dbReference type="OrthoDB" id="73997at2759"/>
<organism evidence="7 8">
    <name type="scientific">Thielaviopsis punctulata</name>
    <dbReference type="NCBI Taxonomy" id="72032"/>
    <lineage>
        <taxon>Eukaryota</taxon>
        <taxon>Fungi</taxon>
        <taxon>Dikarya</taxon>
        <taxon>Ascomycota</taxon>
        <taxon>Pezizomycotina</taxon>
        <taxon>Sordariomycetes</taxon>
        <taxon>Hypocreomycetidae</taxon>
        <taxon>Microascales</taxon>
        <taxon>Ceratocystidaceae</taxon>
        <taxon>Thielaviopsis</taxon>
    </lineage>
</organism>
<sequence length="1564" mass="172346">MDSITVPDEILESKAIAIVQWIQAQPEASQFEAAKSVFHALRSKAAASTPQTARDRFVSFVELCGKSKTASLTAFIFSLDTCIDVLSSYTKWSGEDNDRALRHVLELVNFVIINNPDVEVATEVQRRVANAMVRAMLRESTKPMVKASMKLQTLLISKGSLRLEFVLDAYKNVVALEPGLNTCQVWCKFIKEIMEWMRQQFLCQVAGKLVAIIYVALRAASKEGGALVETPFTVQVWRRLLTTSLGTDPSFVVAIMNYIFLPLFKAERADSLLFLEEMNKSHEEGLAVTADLDSTALLQLAALQVGKKAGLVEEPVFCKKSTKKNAIQPIILKEQILDDVLGQASYDVRLLAMSLLVSSSSTTRPYSDTALALLRKFIPGYFSESDAKFRVDFLGIANSMYKRIRGAIALVRRSMKTQMNAEQAEQAENDGALEPKPKKQKQELQHTNVLKISIPELEAILKAHQEYLKWYLNFIKGELVPTASYQRHTMGLKVLVRVIKQENDEARIWASPEDDALFFETFDESWSRALFDLLMDPFDDIRDGSALVLKAVLSNPRFIKFLNGQTSVDAINDFLPRATALATATGRADYANGVARIYDLLYRFSETADARLAAINGIMSTLNDKVALAEKDLGTAVQEAPTHGEFASLGYILQTCQETKYQAAELQSMLEIQSKLISLGVRVWELVQDILCDNSPEGFLPDDMEDLDGIGTKDVLSFSFRSVDESSKLLRIIVLGAKNLGKEGLLAPSREDIIATGDLAFTQLATLRHRGAFTTAAHTFGSCCQLSKQYEAPGTPSSETLLTKWYERSLEAIFKQESTTRRSAGIPAMFTGVLSANSASPSLDDVMTKLMEIAGKPASTEFGTKLYQVHALNSLKDIFKSSQLSYLGVRSDKYLSRCLGLAANCLQSTVWAIRNCGLILLRSIMDCLLGTNENKTMIEAGWDGKALRIHYDKYPGVPPLLLELLKDGVSRLKNSPLKASAAEAVFPALDIIRRAGPPVSIRDEAQQYISEYLDSPVWHVREIAARALCSCLLHSDWINEISKLLDKAFADASRNAQNYIHGVLLAFGFVLERYYSVHAGNFAADWDQLVALLKKTGNMMNAQPRSFHPENFAAFLALLNKTLELGVANCRGKEASLLEIVLPPMEVVALGSLARIQYVRWVVSGAVVVKDFAKISEAAQFVTRNPSTATMFLDTIYSMAKVEELSVSEITELAAIQSRLSCDDCPYDLVARNLAELYTYMFSPKCAAMQEELKEAADENIDFAELMGETLTPAVGDGLILLSGVKMLRDALAERPEAQEWWKQWAILMRKSVHDDQPFDTRYAAVSALSTFFAGPFTAQQNTLTNALFALYDALNDDDDEIRELAASAAAPVLSGSTLVPIEAAAALAVYMQNNLSSDAIFRQEVLARMTGYMPSGLAASAPGFVSAATEASMGAVVQLRTALTPDNALFAVEEKNLFIDEIRELQRWRAVFAALQWSREEQKVADLGQWTQAGVKALVEAAQEMDGPVGWASKPAVFAVGARIVATARELVKKQLAEGLAEDVAVLEEAAKKSSVSGLMMEV</sequence>
<dbReference type="InterPro" id="IPR019442">
    <property type="entry name" value="THADA/TRM732_DUF2428"/>
</dbReference>
<dbReference type="PANTHER" id="PTHR14387">
    <property type="entry name" value="THADA/DEATH RECEPTOR INTERACTING PROTEIN"/>
    <property type="match status" value="1"/>
</dbReference>
<feature type="domain" description="tRNA (32-2'-O)-methyltransferase regulator THADA-like TPR repeats region" evidence="5">
    <location>
        <begin position="235"/>
        <end position="543"/>
    </location>
</feature>
<evidence type="ECO:0000256" key="3">
    <source>
        <dbReference type="SAM" id="MobiDB-lite"/>
    </source>
</evidence>
<feature type="domain" description="tRNA (32-2'-O)-methyltransferase regulator THADA-like C-terminal TPR repeats region" evidence="6">
    <location>
        <begin position="914"/>
        <end position="1067"/>
    </location>
</feature>
<comment type="caution">
    <text evidence="7">The sequence shown here is derived from an EMBL/GenBank/DDBJ whole genome shotgun (WGS) entry which is preliminary data.</text>
</comment>
<dbReference type="InterPro" id="IPR056843">
    <property type="entry name" value="THADA-like_TPR"/>
</dbReference>
<dbReference type="InterPro" id="IPR016024">
    <property type="entry name" value="ARM-type_fold"/>
</dbReference>
<feature type="region of interest" description="Disordered" evidence="3">
    <location>
        <begin position="420"/>
        <end position="442"/>
    </location>
</feature>
<evidence type="ECO:0000259" key="5">
    <source>
        <dbReference type="Pfam" id="PF25150"/>
    </source>
</evidence>
<protein>
    <submittedName>
        <fullName evidence="7">Uncharacterized protein</fullName>
    </submittedName>
</protein>
<evidence type="ECO:0000259" key="4">
    <source>
        <dbReference type="Pfam" id="PF10350"/>
    </source>
</evidence>
<gene>
    <name evidence="7" type="ORF">TD95_004902</name>
</gene>
<dbReference type="Pfam" id="PF25150">
    <property type="entry name" value="TPR_Trm732"/>
    <property type="match status" value="1"/>
</dbReference>
<reference evidence="7 8" key="1">
    <citation type="submission" date="2015-03" db="EMBL/GenBank/DDBJ databases">
        <authorList>
            <person name="Radwan O."/>
            <person name="Al-Naeli F.A."/>
            <person name="Rendon G.A."/>
            <person name="Fields C."/>
        </authorList>
    </citation>
    <scope>NUCLEOTIDE SEQUENCE [LARGE SCALE GENOMIC DNA]</scope>
    <source>
        <strain evidence="7">CR-DP1</strain>
    </source>
</reference>
<dbReference type="Pfam" id="PF10350">
    <property type="entry name" value="DUF2428"/>
    <property type="match status" value="1"/>
</dbReference>